<comment type="caution">
    <text evidence="13">The sequence shown here is derived from an EMBL/GenBank/DDBJ whole genome shotgun (WGS) entry which is preliminary data.</text>
</comment>
<dbReference type="GO" id="GO:0005737">
    <property type="term" value="C:cytoplasm"/>
    <property type="evidence" value="ECO:0007669"/>
    <property type="project" value="TreeGrafter"/>
</dbReference>
<evidence type="ECO:0000256" key="5">
    <source>
        <dbReference type="ARBA" id="ARBA00022679"/>
    </source>
</evidence>
<reference evidence="13 14" key="1">
    <citation type="submission" date="2020-04" db="EMBL/GenBank/DDBJ databases">
        <title>Knoellia sp. isolate from air conditioner.</title>
        <authorList>
            <person name="Chea S."/>
            <person name="Kim D.-U."/>
        </authorList>
    </citation>
    <scope>NUCLEOTIDE SEQUENCE [LARGE SCALE GENOMIC DNA]</scope>
    <source>
        <strain evidence="13 14">DB2414S</strain>
    </source>
</reference>
<dbReference type="PANTHER" id="PTHR42902:SF1">
    <property type="entry name" value="MALATE SYNTHASE 1-RELATED"/>
    <property type="match status" value="1"/>
</dbReference>
<keyword evidence="4 9" id="KW-0816">Tricarboxylic acid cycle</keyword>
<dbReference type="Pfam" id="PF01274">
    <property type="entry name" value="MS_TIM-barrel"/>
    <property type="match status" value="1"/>
</dbReference>
<feature type="domain" description="Malate synthase N-terminal" evidence="11">
    <location>
        <begin position="14"/>
        <end position="67"/>
    </location>
</feature>
<dbReference type="InterPro" id="IPR006252">
    <property type="entry name" value="Malate_synthA"/>
</dbReference>
<keyword evidence="3 9" id="KW-0329">Glyoxylate bypass</keyword>
<comment type="pathway">
    <text evidence="9">Carbohydrate metabolism; glyoxylate cycle; (S)-malate from isocitrate: step 2/2.</text>
</comment>
<evidence type="ECO:0000256" key="6">
    <source>
        <dbReference type="ARBA" id="ARBA00047918"/>
    </source>
</evidence>
<dbReference type="FunFam" id="3.20.20.360:FF:000001">
    <property type="entry name" value="Malate synthase"/>
    <property type="match status" value="1"/>
</dbReference>
<comment type="catalytic activity">
    <reaction evidence="6 9">
        <text>glyoxylate + acetyl-CoA + H2O = (S)-malate + CoA + H(+)</text>
        <dbReference type="Rhea" id="RHEA:18181"/>
        <dbReference type="ChEBI" id="CHEBI:15377"/>
        <dbReference type="ChEBI" id="CHEBI:15378"/>
        <dbReference type="ChEBI" id="CHEBI:15589"/>
        <dbReference type="ChEBI" id="CHEBI:36655"/>
        <dbReference type="ChEBI" id="CHEBI:57287"/>
        <dbReference type="ChEBI" id="CHEBI:57288"/>
        <dbReference type="EC" id="2.3.3.9"/>
    </reaction>
</comment>
<dbReference type="NCBIfam" id="TIGR01344">
    <property type="entry name" value="malate_syn_A"/>
    <property type="match status" value="1"/>
</dbReference>
<evidence type="ECO:0000256" key="4">
    <source>
        <dbReference type="ARBA" id="ARBA00022532"/>
    </source>
</evidence>
<evidence type="ECO:0000259" key="10">
    <source>
        <dbReference type="Pfam" id="PF01274"/>
    </source>
</evidence>
<dbReference type="PIRSF" id="PIRSF001363">
    <property type="entry name" value="Malate_synth"/>
    <property type="match status" value="1"/>
</dbReference>
<dbReference type="InterPro" id="IPR019830">
    <property type="entry name" value="Malate_synthase_CS"/>
</dbReference>
<gene>
    <name evidence="13" type="primary">aceB</name>
    <name evidence="13" type="ORF">HJG52_14085</name>
</gene>
<dbReference type="InterPro" id="IPR001465">
    <property type="entry name" value="Malate_synthase_TIM"/>
</dbReference>
<dbReference type="Proteomes" id="UP000588586">
    <property type="component" value="Unassembled WGS sequence"/>
</dbReference>
<dbReference type="PANTHER" id="PTHR42902">
    <property type="entry name" value="MALATE SYNTHASE"/>
    <property type="match status" value="1"/>
</dbReference>
<dbReference type="AlphaFoldDB" id="A0A849HRA3"/>
<evidence type="ECO:0000256" key="9">
    <source>
        <dbReference type="RuleBase" id="RU000555"/>
    </source>
</evidence>
<dbReference type="RefSeq" id="WP_171244260.1">
    <property type="nucleotide sequence ID" value="NZ_JABEPQ010000003.1"/>
</dbReference>
<evidence type="ECO:0000256" key="8">
    <source>
        <dbReference type="PIRSR" id="PIRSR001363-1"/>
    </source>
</evidence>
<evidence type="ECO:0000256" key="2">
    <source>
        <dbReference type="ARBA" id="ARBA00012636"/>
    </source>
</evidence>
<dbReference type="Gene3D" id="3.20.20.360">
    <property type="entry name" value="Malate synthase, domain 3"/>
    <property type="match status" value="1"/>
</dbReference>
<dbReference type="UniPathway" id="UPA00703">
    <property type="reaction ID" value="UER00720"/>
</dbReference>
<name>A0A849HRA3_9MICO</name>
<protein>
    <recommendedName>
        <fullName evidence="7 9">Malate synthase</fullName>
        <ecNumber evidence="2 9">2.3.3.9</ecNumber>
    </recommendedName>
</protein>
<dbReference type="GO" id="GO:0006099">
    <property type="term" value="P:tricarboxylic acid cycle"/>
    <property type="evidence" value="ECO:0007669"/>
    <property type="project" value="UniProtKB-KW"/>
</dbReference>
<dbReference type="PROSITE" id="PS00510">
    <property type="entry name" value="MALATE_SYNTHASE"/>
    <property type="match status" value="1"/>
</dbReference>
<dbReference type="GO" id="GO:0006097">
    <property type="term" value="P:glyoxylate cycle"/>
    <property type="evidence" value="ECO:0007669"/>
    <property type="project" value="UniProtKB-UniPathway"/>
</dbReference>
<dbReference type="GO" id="GO:0004474">
    <property type="term" value="F:malate synthase activity"/>
    <property type="evidence" value="ECO:0007669"/>
    <property type="project" value="UniProtKB-EC"/>
</dbReference>
<evidence type="ECO:0000256" key="3">
    <source>
        <dbReference type="ARBA" id="ARBA00022435"/>
    </source>
</evidence>
<evidence type="ECO:0000313" key="13">
    <source>
        <dbReference type="EMBL" id="NNM47127.1"/>
    </source>
</evidence>
<dbReference type="Gene3D" id="1.20.1220.12">
    <property type="entry name" value="Malate synthase, domain III"/>
    <property type="match status" value="1"/>
</dbReference>
<dbReference type="EC" id="2.3.3.9" evidence="2 9"/>
<dbReference type="EMBL" id="JABEPQ010000003">
    <property type="protein sequence ID" value="NNM47127.1"/>
    <property type="molecule type" value="Genomic_DNA"/>
</dbReference>
<feature type="active site" description="Proton donor" evidence="8">
    <location>
        <position position="447"/>
    </location>
</feature>
<dbReference type="InterPro" id="IPR044856">
    <property type="entry name" value="Malate_synth_C_sf"/>
</dbReference>
<evidence type="ECO:0000313" key="14">
    <source>
        <dbReference type="Proteomes" id="UP000588586"/>
    </source>
</evidence>
<dbReference type="FunFam" id="1.20.1220.12:FF:000001">
    <property type="entry name" value="Malate synthase"/>
    <property type="match status" value="1"/>
</dbReference>
<dbReference type="InterPro" id="IPR011076">
    <property type="entry name" value="Malate_synth_sf"/>
</dbReference>
<keyword evidence="14" id="KW-1185">Reference proteome</keyword>
<feature type="domain" description="Malate synthase C-terminal" evidence="12">
    <location>
        <begin position="413"/>
        <end position="532"/>
    </location>
</feature>
<dbReference type="InterPro" id="IPR048355">
    <property type="entry name" value="MS_C"/>
</dbReference>
<dbReference type="InterPro" id="IPR048356">
    <property type="entry name" value="MS_N"/>
</dbReference>
<dbReference type="InterPro" id="IPR046363">
    <property type="entry name" value="MS_N_TIM-barrel_dom"/>
</dbReference>
<evidence type="ECO:0000256" key="1">
    <source>
        <dbReference type="ARBA" id="ARBA00006394"/>
    </source>
</evidence>
<dbReference type="CDD" id="cd00727">
    <property type="entry name" value="malate_synt_A"/>
    <property type="match status" value="1"/>
</dbReference>
<dbReference type="Pfam" id="PF20656">
    <property type="entry name" value="MS_N"/>
    <property type="match status" value="1"/>
</dbReference>
<sequence>MPDPTVTVDAPHDVERSEEILTPEALAFLGELQQRFGSTRDELLEARRTRRAEVSRTGRLDFLAETAKVRGSEWQVAPAPADFQDRRVEITGPTTRKMAINALNSGAKVWLADLEDANTPHWDNVIGGQVNLYDAVRRTIELTTPEGKHYALKDPNGIPVIVPRPRGWHFDEAHLTLDGTPLVGALVDFGLYFFHNAAELLERGSGPYFYLPKMESHLEARLWNDVFTYAEERLGIAPGTVRATVLIETIPAAFEMEEILYELRDHAAGLNAGRWDYLFSIIKYFRDSGPQFTLPDRNAVTMNAPMMKAYSDLLVSTCHRRGAFAIGGMAAFIPSKDEAANEAAFAKVRADKEREAKAGFDGSWVAHPGMVELCKEVFTSVLGDRPNQLDVLREDVDVEAEDLLDAGATPGERTLDGLRGNVDVGIRYLQAWLAGNGAAAIHNLMEDAATAEISRSQIWQWLNSSATLSSGETVTRELVDQVVDEAYAALLAEAGDNQTARESLETARKLFVECAIDPDFPDFLTLPAYEEVLRAERA</sequence>
<organism evidence="13 14">
    <name type="scientific">Knoellia koreensis</name>
    <dbReference type="NCBI Taxonomy" id="2730921"/>
    <lineage>
        <taxon>Bacteria</taxon>
        <taxon>Bacillati</taxon>
        <taxon>Actinomycetota</taxon>
        <taxon>Actinomycetes</taxon>
        <taxon>Micrococcales</taxon>
        <taxon>Intrasporangiaceae</taxon>
        <taxon>Knoellia</taxon>
    </lineage>
</organism>
<keyword evidence="5 9" id="KW-0808">Transferase</keyword>
<evidence type="ECO:0000256" key="7">
    <source>
        <dbReference type="ARBA" id="ARBA00068441"/>
    </source>
</evidence>
<keyword evidence="13" id="KW-0012">Acyltransferase</keyword>
<evidence type="ECO:0000259" key="12">
    <source>
        <dbReference type="Pfam" id="PF20659"/>
    </source>
</evidence>
<accession>A0A849HRA3</accession>
<proteinExistence type="inferred from homology"/>
<dbReference type="Pfam" id="PF20659">
    <property type="entry name" value="MS_C"/>
    <property type="match status" value="1"/>
</dbReference>
<feature type="active site" description="Proton acceptor" evidence="8">
    <location>
        <position position="164"/>
    </location>
</feature>
<feature type="domain" description="Malate synthase TIM barrel" evidence="10">
    <location>
        <begin position="161"/>
        <end position="405"/>
    </location>
</feature>
<comment type="similarity">
    <text evidence="1 9">Belongs to the malate synthase family.</text>
</comment>
<evidence type="ECO:0000259" key="11">
    <source>
        <dbReference type="Pfam" id="PF20656"/>
    </source>
</evidence>
<dbReference type="SUPFAM" id="SSF51645">
    <property type="entry name" value="Malate synthase G"/>
    <property type="match status" value="1"/>
</dbReference>